<keyword evidence="4" id="KW-1185">Reference proteome</keyword>
<evidence type="ECO:0000256" key="2">
    <source>
        <dbReference type="SAM" id="MobiDB-lite"/>
    </source>
</evidence>
<feature type="coiled-coil region" evidence="1">
    <location>
        <begin position="148"/>
        <end position="228"/>
    </location>
</feature>
<reference evidence="3 4" key="1">
    <citation type="submission" date="2017-11" db="EMBL/GenBank/DDBJ databases">
        <title>De-novo sequencing of pomegranate (Punica granatum L.) genome.</title>
        <authorList>
            <person name="Akparov Z."/>
            <person name="Amiraslanov A."/>
            <person name="Hajiyeva S."/>
            <person name="Abbasov M."/>
            <person name="Kaur K."/>
            <person name="Hamwieh A."/>
            <person name="Solovyev V."/>
            <person name="Salamov A."/>
            <person name="Braich B."/>
            <person name="Kosarev P."/>
            <person name="Mahmoud A."/>
            <person name="Hajiyev E."/>
            <person name="Babayeva S."/>
            <person name="Izzatullayeva V."/>
            <person name="Mammadov A."/>
            <person name="Mammadov A."/>
            <person name="Sharifova S."/>
            <person name="Ojaghi J."/>
            <person name="Eynullazada K."/>
            <person name="Bayramov B."/>
            <person name="Abdulazimova A."/>
            <person name="Shahmuradov I."/>
        </authorList>
    </citation>
    <scope>NUCLEOTIDE SEQUENCE [LARGE SCALE GENOMIC DNA]</scope>
    <source>
        <strain evidence="4">cv. AG2017</strain>
        <tissue evidence="3">Leaf</tissue>
    </source>
</reference>
<dbReference type="AlphaFoldDB" id="A0A2I0HXS4"/>
<evidence type="ECO:0000313" key="4">
    <source>
        <dbReference type="Proteomes" id="UP000233551"/>
    </source>
</evidence>
<comment type="caution">
    <text evidence="3">The sequence shown here is derived from an EMBL/GenBank/DDBJ whole genome shotgun (WGS) entry which is preliminary data.</text>
</comment>
<feature type="compositionally biased region" description="Basic and acidic residues" evidence="2">
    <location>
        <begin position="1"/>
        <end position="17"/>
    </location>
</feature>
<proteinExistence type="predicted"/>
<gene>
    <name evidence="3" type="ORF">CRG98_043108</name>
</gene>
<protein>
    <submittedName>
        <fullName evidence="3">Uncharacterized protein</fullName>
    </submittedName>
</protein>
<feature type="region of interest" description="Disordered" evidence="2">
    <location>
        <begin position="1"/>
        <end position="25"/>
    </location>
</feature>
<evidence type="ECO:0000313" key="3">
    <source>
        <dbReference type="EMBL" id="PKI36499.1"/>
    </source>
</evidence>
<sequence length="356" mass="40343">MEPRKEKTISKKARDSGRGISRKNSVLKAKMDELTMTKDELKKAKDTAMQSWLDSKPLLDELEKHGHPEKMLREYISVQEILQQVKAALATAHKRSSMSTIVISELEVQLETTNLTIRAKKQQELEATRTIDQLTQAIERGTGDREALELHIDERRRLRSKLKQLLRVRRQTHRALSLALHATRAEMEAATVAAEEAKQHIEHTEKTKETVQLTHEEYRALKRRAREETLLAEQRVSEAGEQRAAAEASRHKALTRKYTREVALASAPAALVEQDVDVRPEAEEGAEDAIEGPVLPKAWVRAGARITVESNRVGTARGMRGARTGGKRKILKKKKKPSIFQQIKSFIVRTINRLFG</sequence>
<dbReference type="Proteomes" id="UP000233551">
    <property type="component" value="Unassembled WGS sequence"/>
</dbReference>
<accession>A0A2I0HXS4</accession>
<evidence type="ECO:0000256" key="1">
    <source>
        <dbReference type="SAM" id="Coils"/>
    </source>
</evidence>
<name>A0A2I0HXS4_PUNGR</name>
<organism evidence="3 4">
    <name type="scientific">Punica granatum</name>
    <name type="common">Pomegranate</name>
    <dbReference type="NCBI Taxonomy" id="22663"/>
    <lineage>
        <taxon>Eukaryota</taxon>
        <taxon>Viridiplantae</taxon>
        <taxon>Streptophyta</taxon>
        <taxon>Embryophyta</taxon>
        <taxon>Tracheophyta</taxon>
        <taxon>Spermatophyta</taxon>
        <taxon>Magnoliopsida</taxon>
        <taxon>eudicotyledons</taxon>
        <taxon>Gunneridae</taxon>
        <taxon>Pentapetalae</taxon>
        <taxon>rosids</taxon>
        <taxon>malvids</taxon>
        <taxon>Myrtales</taxon>
        <taxon>Lythraceae</taxon>
        <taxon>Punica</taxon>
    </lineage>
</organism>
<dbReference type="EMBL" id="PGOL01004834">
    <property type="protein sequence ID" value="PKI36499.1"/>
    <property type="molecule type" value="Genomic_DNA"/>
</dbReference>
<keyword evidence="1" id="KW-0175">Coiled coil</keyword>